<name>A0A975I7G1_9RHOB</name>
<accession>A0A975I7G1</accession>
<evidence type="ECO:0000256" key="1">
    <source>
        <dbReference type="SAM" id="MobiDB-lite"/>
    </source>
</evidence>
<dbReference type="NCBIfam" id="NF006040">
    <property type="entry name" value="PRK08183.1"/>
    <property type="match status" value="1"/>
</dbReference>
<dbReference type="EMBL" id="CP060010">
    <property type="protein sequence ID" value="QTN35964.1"/>
    <property type="molecule type" value="Genomic_DNA"/>
</dbReference>
<dbReference type="PANTHER" id="PTHR12910">
    <property type="entry name" value="NADH-UBIQUINONE OXIDOREDUCTASE SUBUNIT B17.2"/>
    <property type="match status" value="1"/>
</dbReference>
<organism evidence="2 3">
    <name type="scientific">Cognatishimia activa</name>
    <dbReference type="NCBI Taxonomy" id="1715691"/>
    <lineage>
        <taxon>Bacteria</taxon>
        <taxon>Pseudomonadati</taxon>
        <taxon>Pseudomonadota</taxon>
        <taxon>Alphaproteobacteria</taxon>
        <taxon>Rhodobacterales</taxon>
        <taxon>Paracoccaceae</taxon>
        <taxon>Cognatishimia</taxon>
    </lineage>
</organism>
<dbReference type="GO" id="GO:0006979">
    <property type="term" value="P:response to oxidative stress"/>
    <property type="evidence" value="ECO:0007669"/>
    <property type="project" value="TreeGrafter"/>
</dbReference>
<feature type="region of interest" description="Disordered" evidence="1">
    <location>
        <begin position="108"/>
        <end position="127"/>
    </location>
</feature>
<dbReference type="GO" id="GO:0045271">
    <property type="term" value="C:respiratory chain complex I"/>
    <property type="evidence" value="ECO:0007669"/>
    <property type="project" value="InterPro"/>
</dbReference>
<dbReference type="RefSeq" id="WP_209356668.1">
    <property type="nucleotide sequence ID" value="NZ_CP060010.1"/>
</dbReference>
<evidence type="ECO:0000313" key="2">
    <source>
        <dbReference type="EMBL" id="QTN35964.1"/>
    </source>
</evidence>
<dbReference type="Proteomes" id="UP000665026">
    <property type="component" value="Chromosome"/>
</dbReference>
<dbReference type="PANTHER" id="PTHR12910:SF2">
    <property type="entry name" value="NADH DEHYDROGENASE [UBIQUINONE] 1 ALPHA SUBCOMPLEX SUBUNIT 12"/>
    <property type="match status" value="1"/>
</dbReference>
<proteinExistence type="predicted"/>
<dbReference type="KEGG" id="cact:HZ995_00065"/>
<sequence>MGIVNTLLSAVTWWNGQTLNTRIFTWRKGEKVGEDDQGNVYYRTKNDSKRWVIYNGEAEASRIGPDWHGWLHRTFDELPSEKPLPKKSWEQPHQENLTGTMMAYAPAGSIRSKAPVERSDYDAWSPE</sequence>
<dbReference type="AlphaFoldDB" id="A0A975I7G1"/>
<evidence type="ECO:0000313" key="3">
    <source>
        <dbReference type="Proteomes" id="UP000665026"/>
    </source>
</evidence>
<dbReference type="Pfam" id="PF05071">
    <property type="entry name" value="NDUFA12"/>
    <property type="match status" value="1"/>
</dbReference>
<reference evidence="2" key="1">
    <citation type="submission" date="2020-07" db="EMBL/GenBank/DDBJ databases">
        <title>Genome sequences of bacteria associated with the marine, planktonic diatom Thalassiosira profunda strain ECT2AJA-044.</title>
        <authorList>
            <person name="Gargas C.B."/>
            <person name="Roberts W.R."/>
            <person name="Alverson A.J."/>
        </authorList>
    </citation>
    <scope>NUCLEOTIDE SEQUENCE</scope>
    <source>
        <strain evidence="2">ECT2AJA-044</strain>
    </source>
</reference>
<protein>
    <submittedName>
        <fullName evidence="2">NADH:ubiquinone oxidoreductase subunit NDUFA12</fullName>
    </submittedName>
</protein>
<gene>
    <name evidence="2" type="ORF">HZ995_00065</name>
</gene>
<dbReference type="InterPro" id="IPR007763">
    <property type="entry name" value="NDUFA12"/>
</dbReference>